<feature type="domain" description="ABC transporter" evidence="2">
    <location>
        <begin position="2"/>
        <end position="74"/>
    </location>
</feature>
<reference evidence="3" key="1">
    <citation type="journal article" date="2013" name="Environ. Microbiol.">
        <title>Microbiota from the distal guts of lean and obese adolescents exhibit partial functional redundancy besides clear differences in community structure.</title>
        <authorList>
            <person name="Ferrer M."/>
            <person name="Ruiz A."/>
            <person name="Lanza F."/>
            <person name="Haange S.B."/>
            <person name="Oberbach A."/>
            <person name="Till H."/>
            <person name="Bargiela R."/>
            <person name="Campoy C."/>
            <person name="Segura M.T."/>
            <person name="Richter M."/>
            <person name="von Bergen M."/>
            <person name="Seifert J."/>
            <person name="Suarez A."/>
        </authorList>
    </citation>
    <scope>NUCLEOTIDE SEQUENCE</scope>
</reference>
<dbReference type="PANTHER" id="PTHR42781">
    <property type="entry name" value="SPERMIDINE/PUTRESCINE IMPORT ATP-BINDING PROTEIN POTA"/>
    <property type="match status" value="1"/>
</dbReference>
<dbReference type="EMBL" id="AJWY01008641">
    <property type="protein sequence ID" value="EKC60649.1"/>
    <property type="molecule type" value="Genomic_DNA"/>
</dbReference>
<proteinExistence type="predicted"/>
<dbReference type="InterPro" id="IPR003439">
    <property type="entry name" value="ABC_transporter-like_ATP-bd"/>
</dbReference>
<dbReference type="InterPro" id="IPR050093">
    <property type="entry name" value="ABC_SmlMolc_Importer"/>
</dbReference>
<dbReference type="GO" id="GO:0005524">
    <property type="term" value="F:ATP binding"/>
    <property type="evidence" value="ECO:0007669"/>
    <property type="project" value="InterPro"/>
</dbReference>
<protein>
    <submittedName>
        <fullName evidence="3">Protein containing ABC transporter-like domain protein</fullName>
    </submittedName>
</protein>
<evidence type="ECO:0000256" key="1">
    <source>
        <dbReference type="ARBA" id="ARBA00022448"/>
    </source>
</evidence>
<dbReference type="InterPro" id="IPR027417">
    <property type="entry name" value="P-loop_NTPase"/>
</dbReference>
<organism evidence="3">
    <name type="scientific">human gut metagenome</name>
    <dbReference type="NCBI Taxonomy" id="408170"/>
    <lineage>
        <taxon>unclassified sequences</taxon>
        <taxon>metagenomes</taxon>
        <taxon>organismal metagenomes</taxon>
    </lineage>
</organism>
<feature type="non-terminal residue" evidence="3">
    <location>
        <position position="1"/>
    </location>
</feature>
<comment type="caution">
    <text evidence="3">The sequence shown here is derived from an EMBL/GenBank/DDBJ whole genome shotgun (WGS) entry which is preliminary data.</text>
</comment>
<sequence length="127" mass="13649">PRLLPWRTAAENVNAVLSDRAQTMPQALAWLERLELSDARDQYPAALSGGMQQRVAIARALAYDAPMLLLDEPFRGLDAALRQRVTALVADAARAKTLVLATHDAADAAALGCAVYAYADGAFRRDG</sequence>
<name>K1SZ61_9ZZZZ</name>
<accession>K1SZ61</accession>
<dbReference type="AlphaFoldDB" id="K1SZ61"/>
<keyword evidence="1" id="KW-0813">Transport</keyword>
<evidence type="ECO:0000313" key="3">
    <source>
        <dbReference type="EMBL" id="EKC60649.1"/>
    </source>
</evidence>
<dbReference type="Gene3D" id="3.40.50.300">
    <property type="entry name" value="P-loop containing nucleotide triphosphate hydrolases"/>
    <property type="match status" value="1"/>
</dbReference>
<evidence type="ECO:0000259" key="2">
    <source>
        <dbReference type="Pfam" id="PF00005"/>
    </source>
</evidence>
<dbReference type="GO" id="GO:0016887">
    <property type="term" value="F:ATP hydrolysis activity"/>
    <property type="evidence" value="ECO:0007669"/>
    <property type="project" value="InterPro"/>
</dbReference>
<dbReference type="Pfam" id="PF00005">
    <property type="entry name" value="ABC_tran"/>
    <property type="match status" value="1"/>
</dbReference>
<gene>
    <name evidence="3" type="ORF">LEA_12759</name>
</gene>
<dbReference type="PANTHER" id="PTHR42781:SF4">
    <property type="entry name" value="SPERMIDINE_PUTRESCINE IMPORT ATP-BINDING PROTEIN POTA"/>
    <property type="match status" value="1"/>
</dbReference>
<dbReference type="SUPFAM" id="SSF52540">
    <property type="entry name" value="P-loop containing nucleoside triphosphate hydrolases"/>
    <property type="match status" value="1"/>
</dbReference>